<proteinExistence type="predicted"/>
<reference evidence="5" key="1">
    <citation type="journal article" date="2019" name="Int. J. Syst. Evol. Microbiol.">
        <title>The Global Catalogue of Microorganisms (GCM) 10K type strain sequencing project: providing services to taxonomists for standard genome sequencing and annotation.</title>
        <authorList>
            <consortium name="The Broad Institute Genomics Platform"/>
            <consortium name="The Broad Institute Genome Sequencing Center for Infectious Disease"/>
            <person name="Wu L."/>
            <person name="Ma J."/>
        </authorList>
    </citation>
    <scope>NUCLEOTIDE SEQUENCE [LARGE SCALE GENOMIC DNA]</scope>
    <source>
        <strain evidence="5">JCM 17986</strain>
    </source>
</reference>
<protein>
    <recommendedName>
        <fullName evidence="3">Septum formation-related domain-containing protein</fullName>
    </recommendedName>
</protein>
<gene>
    <name evidence="4" type="ORF">GCM10023205_70430</name>
</gene>
<evidence type="ECO:0000259" key="3">
    <source>
        <dbReference type="Pfam" id="PF13845"/>
    </source>
</evidence>
<feature type="region of interest" description="Disordered" evidence="1">
    <location>
        <begin position="32"/>
        <end position="87"/>
    </location>
</feature>
<name>A0ABP9I5T2_9ACTN</name>
<dbReference type="EMBL" id="BAABHS010000037">
    <property type="protein sequence ID" value="GAA4989267.1"/>
    <property type="molecule type" value="Genomic_DNA"/>
</dbReference>
<evidence type="ECO:0000313" key="5">
    <source>
        <dbReference type="Proteomes" id="UP001500466"/>
    </source>
</evidence>
<feature type="chain" id="PRO_5045989037" description="Septum formation-related domain-containing protein" evidence="2">
    <location>
        <begin position="30"/>
        <end position="199"/>
    </location>
</feature>
<accession>A0ABP9I5T2</accession>
<feature type="domain" description="Septum formation-related" evidence="3">
    <location>
        <begin position="97"/>
        <end position="190"/>
    </location>
</feature>
<dbReference type="Pfam" id="PF13845">
    <property type="entry name" value="Septum_form"/>
    <property type="match status" value="1"/>
</dbReference>
<comment type="caution">
    <text evidence="4">The sequence shown here is derived from an EMBL/GenBank/DDBJ whole genome shotgun (WGS) entry which is preliminary data.</text>
</comment>
<feature type="compositionally biased region" description="Low complexity" evidence="1">
    <location>
        <begin position="40"/>
        <end position="78"/>
    </location>
</feature>
<organism evidence="4 5">
    <name type="scientific">Yinghuangia aomiensis</name>
    <dbReference type="NCBI Taxonomy" id="676205"/>
    <lineage>
        <taxon>Bacteria</taxon>
        <taxon>Bacillati</taxon>
        <taxon>Actinomycetota</taxon>
        <taxon>Actinomycetes</taxon>
        <taxon>Kitasatosporales</taxon>
        <taxon>Streptomycetaceae</taxon>
        <taxon>Yinghuangia</taxon>
    </lineage>
</organism>
<evidence type="ECO:0000256" key="1">
    <source>
        <dbReference type="SAM" id="MobiDB-lite"/>
    </source>
</evidence>
<sequence length="199" mass="21081">MRSFRSTRVSALRVTAAAASGIIAMTALTGCLGKDDKKSNASSSSSPSASASDDATGKSTASPTGKSTSTKKPTGNPTATGSSDISDSVKRIELKVGDCVNYEGEKTTKVSCSSPHDEEAGAIYTLPDSMSPMSLTFKDDIDDKCKTLLTPIIERQTNPNKYSYSYIYPSSSSWMMDNDRTLQCMVADANQGKLTAKLK</sequence>
<dbReference type="RefSeq" id="WP_345679882.1">
    <property type="nucleotide sequence ID" value="NZ_BAABHS010000037.1"/>
</dbReference>
<dbReference type="InterPro" id="IPR026004">
    <property type="entry name" value="Septum_form"/>
</dbReference>
<evidence type="ECO:0000313" key="4">
    <source>
        <dbReference type="EMBL" id="GAA4989267.1"/>
    </source>
</evidence>
<dbReference type="Proteomes" id="UP001500466">
    <property type="component" value="Unassembled WGS sequence"/>
</dbReference>
<evidence type="ECO:0000256" key="2">
    <source>
        <dbReference type="SAM" id="SignalP"/>
    </source>
</evidence>
<dbReference type="PROSITE" id="PS51257">
    <property type="entry name" value="PROKAR_LIPOPROTEIN"/>
    <property type="match status" value="1"/>
</dbReference>
<keyword evidence="2" id="KW-0732">Signal</keyword>
<feature type="signal peptide" evidence="2">
    <location>
        <begin position="1"/>
        <end position="29"/>
    </location>
</feature>
<keyword evidence="5" id="KW-1185">Reference proteome</keyword>